<dbReference type="InterPro" id="IPR032466">
    <property type="entry name" value="Metal_Hydrolase"/>
</dbReference>
<accession>A0A0N1H5D0</accession>
<dbReference type="GO" id="GO:0016810">
    <property type="term" value="F:hydrolase activity, acting on carbon-nitrogen (but not peptide) bonds"/>
    <property type="evidence" value="ECO:0007669"/>
    <property type="project" value="InterPro"/>
</dbReference>
<dbReference type="VEuPathDB" id="FungiDB:AB675_10907"/>
<sequence>MGRVLFRGGTILTHDANDHVIPIKSDLLVEEKVIKEISPDIRLPAGSDVRVVDCTNKVVSPGFISTHQHLWQSLCKSLWSEYTILEYLCLGLFDNAHHQPSDIFWAELGGALEGIDAGTTTVMDHAHFHYSPEHSEAAIAALEASGLRAVFCYCPSSRLQKHHPLEVDGDIFCDWSMNKIKDLAQNAPYGDGRVQIGFGLDEFRFDRDTTVKVFKQIKAYGIRHVTTHYFRSPAGAKDSRLALFDIYGIVDPDTHWVVSHATNPAPGDAKLLEKHNMYMSAAPSSAMQMTMGHPTALYHRTEDFFPRASVGADSHAICGSSLPSEMRILLQDARAQFNDSFVEQWKSPVKLNRSVEDVFNLATVKGARALGMADQIGQLKVGLAADIVVYDGSTPALYGGAQTNPVTAIVMLSSPADVELVMVDGIIRKENGILKDVRTVPKDQRWREGASENLTWTEISAKLIEKSNTMRERIHSVDEQQMRKDVMQFLRVDPAVVVG</sequence>
<dbReference type="GeneID" id="28731588"/>
<dbReference type="InterPro" id="IPR006680">
    <property type="entry name" value="Amidohydro-rel"/>
</dbReference>
<dbReference type="Proteomes" id="UP000038010">
    <property type="component" value="Unassembled WGS sequence"/>
</dbReference>
<dbReference type="SUPFAM" id="SSF51338">
    <property type="entry name" value="Composite domain of metallo-dependent hydrolases"/>
    <property type="match status" value="2"/>
</dbReference>
<dbReference type="SUPFAM" id="SSF51556">
    <property type="entry name" value="Metallo-dependent hydrolases"/>
    <property type="match status" value="1"/>
</dbReference>
<keyword evidence="3" id="KW-1185">Reference proteome</keyword>
<reference evidence="2 3" key="1">
    <citation type="submission" date="2015-06" db="EMBL/GenBank/DDBJ databases">
        <title>Draft genome of the ant-associated black yeast Phialophora attae CBS 131958.</title>
        <authorList>
            <person name="Moreno L.F."/>
            <person name="Stielow B.J."/>
            <person name="de Hoog S."/>
            <person name="Vicente V.A."/>
            <person name="Weiss V.A."/>
            <person name="de Vries M."/>
            <person name="Cruz L.M."/>
            <person name="Souza E.M."/>
        </authorList>
    </citation>
    <scope>NUCLEOTIDE SEQUENCE [LARGE SCALE GENOMIC DNA]</scope>
    <source>
        <strain evidence="2 3">CBS 131958</strain>
    </source>
</reference>
<dbReference type="PANTHER" id="PTHR43794:SF5">
    <property type="entry name" value="CHLOROHYDROLASE FAMILY PROTEIN"/>
    <property type="match status" value="1"/>
</dbReference>
<dbReference type="OrthoDB" id="194468at2759"/>
<protein>
    <submittedName>
        <fullName evidence="2">5'-deoxyadenosine deaminase</fullName>
    </submittedName>
</protein>
<dbReference type="STRING" id="1664694.A0A0N1H5D0"/>
<evidence type="ECO:0000313" key="3">
    <source>
        <dbReference type="Proteomes" id="UP000038010"/>
    </source>
</evidence>
<dbReference type="Pfam" id="PF01979">
    <property type="entry name" value="Amidohydro_1"/>
    <property type="match status" value="1"/>
</dbReference>
<evidence type="ECO:0000259" key="1">
    <source>
        <dbReference type="Pfam" id="PF01979"/>
    </source>
</evidence>
<dbReference type="Gene3D" id="2.30.40.10">
    <property type="entry name" value="Urease, subunit C, domain 1"/>
    <property type="match status" value="1"/>
</dbReference>
<organism evidence="2 3">
    <name type="scientific">Cyphellophora attinorum</name>
    <dbReference type="NCBI Taxonomy" id="1664694"/>
    <lineage>
        <taxon>Eukaryota</taxon>
        <taxon>Fungi</taxon>
        <taxon>Dikarya</taxon>
        <taxon>Ascomycota</taxon>
        <taxon>Pezizomycotina</taxon>
        <taxon>Eurotiomycetes</taxon>
        <taxon>Chaetothyriomycetidae</taxon>
        <taxon>Chaetothyriales</taxon>
        <taxon>Cyphellophoraceae</taxon>
        <taxon>Cyphellophora</taxon>
    </lineage>
</organism>
<comment type="caution">
    <text evidence="2">The sequence shown here is derived from an EMBL/GenBank/DDBJ whole genome shotgun (WGS) entry which is preliminary data.</text>
</comment>
<evidence type="ECO:0000313" key="2">
    <source>
        <dbReference type="EMBL" id="KPI40893.1"/>
    </source>
</evidence>
<dbReference type="Gene3D" id="3.20.20.140">
    <property type="entry name" value="Metal-dependent hydrolases"/>
    <property type="match status" value="1"/>
</dbReference>
<dbReference type="PANTHER" id="PTHR43794">
    <property type="entry name" value="AMINOHYDROLASE SSNA-RELATED"/>
    <property type="match status" value="1"/>
</dbReference>
<dbReference type="InterPro" id="IPR011059">
    <property type="entry name" value="Metal-dep_hydrolase_composite"/>
</dbReference>
<dbReference type="InterPro" id="IPR050287">
    <property type="entry name" value="MTA/SAH_deaminase"/>
</dbReference>
<proteinExistence type="predicted"/>
<dbReference type="EMBL" id="LFJN01000011">
    <property type="protein sequence ID" value="KPI40893.1"/>
    <property type="molecule type" value="Genomic_DNA"/>
</dbReference>
<gene>
    <name evidence="2" type="ORF">AB675_10907</name>
</gene>
<feature type="domain" description="Amidohydrolase-related" evidence="1">
    <location>
        <begin position="58"/>
        <end position="425"/>
    </location>
</feature>
<dbReference type="AlphaFoldDB" id="A0A0N1H5D0"/>
<dbReference type="RefSeq" id="XP_018000856.1">
    <property type="nucleotide sequence ID" value="XM_018139708.1"/>
</dbReference>
<name>A0A0N1H5D0_9EURO</name>